<evidence type="ECO:0000313" key="1">
    <source>
        <dbReference type="EMBL" id="KAK7051816.1"/>
    </source>
</evidence>
<keyword evidence="2" id="KW-1185">Reference proteome</keyword>
<organism evidence="1 2">
    <name type="scientific">Favolaschia claudopus</name>
    <dbReference type="NCBI Taxonomy" id="2862362"/>
    <lineage>
        <taxon>Eukaryota</taxon>
        <taxon>Fungi</taxon>
        <taxon>Dikarya</taxon>
        <taxon>Basidiomycota</taxon>
        <taxon>Agaricomycotina</taxon>
        <taxon>Agaricomycetes</taxon>
        <taxon>Agaricomycetidae</taxon>
        <taxon>Agaricales</taxon>
        <taxon>Marasmiineae</taxon>
        <taxon>Mycenaceae</taxon>
        <taxon>Favolaschia</taxon>
    </lineage>
</organism>
<protein>
    <submittedName>
        <fullName evidence="1">Uncharacterized protein</fullName>
    </submittedName>
</protein>
<sequence length="340" mass="37845">MLMLGRGAQAWAESLQRDEVRGAEENGVDGIIDIESETGNSETLLFTTTIDECCRCDERTLRPRNTGSADTSICAHFEKLGSGRAVPPPYDSDSQHQMITDARGIGEDSGAIGAVLRPEEFPGPVEGYLGSTLSKYSLQDTSLQTHLTPLKFQFVHWLVSRSAPLFGHISTYCLLHPSNPKLYTVSFNTRLASVSSRIEVALKLGSRFMFNKPFNPVETISLYTETMTLSFDTSHSTISRNYDSRDGGLKSRLRQHIPFLLNTELCPNCRDYASLDCIQVNTETMRKLGRLCRKKVLAWGYTDLNLGLYSKVYDQSLEPIGVVSFPNLLKSRVVTVANLE</sequence>
<evidence type="ECO:0000313" key="2">
    <source>
        <dbReference type="Proteomes" id="UP001362999"/>
    </source>
</evidence>
<name>A0AAW0DJR1_9AGAR</name>
<accession>A0AAW0DJR1</accession>
<dbReference type="AlphaFoldDB" id="A0AAW0DJR1"/>
<reference evidence="1 2" key="1">
    <citation type="journal article" date="2024" name="J Genomics">
        <title>Draft genome sequencing and assembly of Favolaschia claudopus CIRM-BRFM 2984 isolated from oak limbs.</title>
        <authorList>
            <person name="Navarro D."/>
            <person name="Drula E."/>
            <person name="Chaduli D."/>
            <person name="Cazenave R."/>
            <person name="Ahrendt S."/>
            <person name="Wang J."/>
            <person name="Lipzen A."/>
            <person name="Daum C."/>
            <person name="Barry K."/>
            <person name="Grigoriev I.V."/>
            <person name="Favel A."/>
            <person name="Rosso M.N."/>
            <person name="Martin F."/>
        </authorList>
    </citation>
    <scope>NUCLEOTIDE SEQUENCE [LARGE SCALE GENOMIC DNA]</scope>
    <source>
        <strain evidence="1 2">CIRM-BRFM 2984</strain>
    </source>
</reference>
<dbReference type="EMBL" id="JAWWNJ010000007">
    <property type="protein sequence ID" value="KAK7051816.1"/>
    <property type="molecule type" value="Genomic_DNA"/>
</dbReference>
<dbReference type="Proteomes" id="UP001362999">
    <property type="component" value="Unassembled WGS sequence"/>
</dbReference>
<proteinExistence type="predicted"/>
<comment type="caution">
    <text evidence="1">The sequence shown here is derived from an EMBL/GenBank/DDBJ whole genome shotgun (WGS) entry which is preliminary data.</text>
</comment>
<gene>
    <name evidence="1" type="ORF">R3P38DRAFT_3593862</name>
</gene>